<dbReference type="InterPro" id="IPR054722">
    <property type="entry name" value="PolX-like_BBD"/>
</dbReference>
<dbReference type="Proteomes" id="UP000257109">
    <property type="component" value="Unassembled WGS sequence"/>
</dbReference>
<accession>A0A371E234</accession>
<dbReference type="EMBL" id="QJKJ01017110">
    <property type="protein sequence ID" value="RDX60111.1"/>
    <property type="molecule type" value="Genomic_DNA"/>
</dbReference>
<dbReference type="Pfam" id="PF22936">
    <property type="entry name" value="Pol_BBD"/>
    <property type="match status" value="1"/>
</dbReference>
<protein>
    <recommendedName>
        <fullName evidence="1">Retrovirus-related Pol polyprotein from transposon TNT 1-94-like beta-barrel domain-containing protein</fullName>
    </recommendedName>
</protein>
<feature type="domain" description="Retrovirus-related Pol polyprotein from transposon TNT 1-94-like beta-barrel" evidence="1">
    <location>
        <begin position="6"/>
        <end position="70"/>
    </location>
</feature>
<gene>
    <name evidence="2" type="ORF">CR513_61780</name>
</gene>
<sequence>MRHQSWYLNSACSHHMTGERSMFQDIRPKLEGNKKERITWISKHLFHSIDNVLFVEGLKHNLLSISQLCDIEYDVSFNKGEYIVRNSYDLLLFFAKRYNNLYKINLTDLTSQSVTYLKGKQVRGSFESKTIISTYKPLE</sequence>
<feature type="non-terminal residue" evidence="2">
    <location>
        <position position="139"/>
    </location>
</feature>
<evidence type="ECO:0000259" key="1">
    <source>
        <dbReference type="Pfam" id="PF22936"/>
    </source>
</evidence>
<feature type="non-terminal residue" evidence="2">
    <location>
        <position position="1"/>
    </location>
</feature>
<organism evidence="2 3">
    <name type="scientific">Mucuna pruriens</name>
    <name type="common">Velvet bean</name>
    <name type="synonym">Dolichos pruriens</name>
    <dbReference type="NCBI Taxonomy" id="157652"/>
    <lineage>
        <taxon>Eukaryota</taxon>
        <taxon>Viridiplantae</taxon>
        <taxon>Streptophyta</taxon>
        <taxon>Embryophyta</taxon>
        <taxon>Tracheophyta</taxon>
        <taxon>Spermatophyta</taxon>
        <taxon>Magnoliopsida</taxon>
        <taxon>eudicotyledons</taxon>
        <taxon>Gunneridae</taxon>
        <taxon>Pentapetalae</taxon>
        <taxon>rosids</taxon>
        <taxon>fabids</taxon>
        <taxon>Fabales</taxon>
        <taxon>Fabaceae</taxon>
        <taxon>Papilionoideae</taxon>
        <taxon>50 kb inversion clade</taxon>
        <taxon>NPAAA clade</taxon>
        <taxon>indigoferoid/millettioid clade</taxon>
        <taxon>Phaseoleae</taxon>
        <taxon>Mucuna</taxon>
    </lineage>
</organism>
<evidence type="ECO:0000313" key="3">
    <source>
        <dbReference type="Proteomes" id="UP000257109"/>
    </source>
</evidence>
<dbReference type="OrthoDB" id="1435461at2759"/>
<keyword evidence="3" id="KW-1185">Reference proteome</keyword>
<name>A0A371E234_MUCPR</name>
<comment type="caution">
    <text evidence="2">The sequence shown here is derived from an EMBL/GenBank/DDBJ whole genome shotgun (WGS) entry which is preliminary data.</text>
</comment>
<proteinExistence type="predicted"/>
<evidence type="ECO:0000313" key="2">
    <source>
        <dbReference type="EMBL" id="RDX60111.1"/>
    </source>
</evidence>
<dbReference type="AlphaFoldDB" id="A0A371E234"/>
<reference evidence="2" key="1">
    <citation type="submission" date="2018-05" db="EMBL/GenBank/DDBJ databases">
        <title>Draft genome of Mucuna pruriens seed.</title>
        <authorList>
            <person name="Nnadi N.E."/>
            <person name="Vos R."/>
            <person name="Hasami M.H."/>
            <person name="Devisetty U.K."/>
            <person name="Aguiy J.C."/>
        </authorList>
    </citation>
    <scope>NUCLEOTIDE SEQUENCE [LARGE SCALE GENOMIC DNA]</scope>
    <source>
        <strain evidence="2">JCA_2017</strain>
    </source>
</reference>